<protein>
    <submittedName>
        <fullName evidence="1">Uncharacterized protein</fullName>
    </submittedName>
</protein>
<organism evidence="1 2">
    <name type="scientific">Saccharibacillus kuerlensis</name>
    <dbReference type="NCBI Taxonomy" id="459527"/>
    <lineage>
        <taxon>Bacteria</taxon>
        <taxon>Bacillati</taxon>
        <taxon>Bacillota</taxon>
        <taxon>Bacilli</taxon>
        <taxon>Bacillales</taxon>
        <taxon>Paenibacillaceae</taxon>
        <taxon>Saccharibacillus</taxon>
    </lineage>
</organism>
<proteinExistence type="predicted"/>
<dbReference type="Proteomes" id="UP000606653">
    <property type="component" value="Unassembled WGS sequence"/>
</dbReference>
<reference evidence="2" key="1">
    <citation type="journal article" date="2019" name="Int. J. Syst. Evol. Microbiol.">
        <title>The Global Catalogue of Microorganisms (GCM) 10K type strain sequencing project: providing services to taxonomists for standard genome sequencing and annotation.</title>
        <authorList>
            <consortium name="The Broad Institute Genomics Platform"/>
            <consortium name="The Broad Institute Genome Sequencing Center for Infectious Disease"/>
            <person name="Wu L."/>
            <person name="Ma J."/>
        </authorList>
    </citation>
    <scope>NUCLEOTIDE SEQUENCE [LARGE SCALE GENOMIC DNA]</scope>
    <source>
        <strain evidence="2">CGMCC 1.6964</strain>
    </source>
</reference>
<dbReference type="EMBL" id="BMLN01000001">
    <property type="protein sequence ID" value="GGN91118.1"/>
    <property type="molecule type" value="Genomic_DNA"/>
</dbReference>
<evidence type="ECO:0000313" key="1">
    <source>
        <dbReference type="EMBL" id="GGN91118.1"/>
    </source>
</evidence>
<keyword evidence="2" id="KW-1185">Reference proteome</keyword>
<sequence>MNRPIVSIGGGQFQAVIGNNVPVTHTTSVIPIILAVWIQSYVEKFFSFFVHESIKK</sequence>
<accession>A0ABQ2KRG3</accession>
<name>A0ABQ2KRG3_9BACL</name>
<dbReference type="RefSeq" id="WP_018975174.1">
    <property type="nucleotide sequence ID" value="NZ_BMLN01000001.1"/>
</dbReference>
<comment type="caution">
    <text evidence="1">The sequence shown here is derived from an EMBL/GenBank/DDBJ whole genome shotgun (WGS) entry which is preliminary data.</text>
</comment>
<gene>
    <name evidence="1" type="ORF">GCM10010969_02380</name>
</gene>
<evidence type="ECO:0000313" key="2">
    <source>
        <dbReference type="Proteomes" id="UP000606653"/>
    </source>
</evidence>